<dbReference type="EMBL" id="CAADFA010000911">
    <property type="protein sequence ID" value="VFJ76111.1"/>
    <property type="molecule type" value="Genomic_DNA"/>
</dbReference>
<dbReference type="EMBL" id="CAADFA010000920">
    <property type="protein sequence ID" value="VFJ76273.1"/>
    <property type="molecule type" value="Genomic_DNA"/>
</dbReference>
<organism evidence="2">
    <name type="scientific">Candidatus Kentrum sp. FM</name>
    <dbReference type="NCBI Taxonomy" id="2126340"/>
    <lineage>
        <taxon>Bacteria</taxon>
        <taxon>Pseudomonadati</taxon>
        <taxon>Pseudomonadota</taxon>
        <taxon>Gammaproteobacteria</taxon>
        <taxon>Candidatus Kentrum</taxon>
    </lineage>
</organism>
<proteinExistence type="predicted"/>
<protein>
    <submittedName>
        <fullName evidence="2">Uncharacterized protein</fullName>
    </submittedName>
</protein>
<reference evidence="2" key="1">
    <citation type="submission" date="2019-02" db="EMBL/GenBank/DDBJ databases">
        <authorList>
            <person name="Gruber-Vodicka R. H."/>
            <person name="Seah K. B. B."/>
        </authorList>
    </citation>
    <scope>NUCLEOTIDE SEQUENCE</scope>
    <source>
        <strain evidence="2">BECK_BZ165</strain>
    </source>
</reference>
<accession>A0A450U1N4</accession>
<dbReference type="AlphaFoldDB" id="A0A450U1N4"/>
<evidence type="ECO:0000313" key="1">
    <source>
        <dbReference type="EMBL" id="VFJ76111.1"/>
    </source>
</evidence>
<gene>
    <name evidence="1" type="ORF">BECKFM1743C_GA0114222_109112</name>
    <name evidence="2" type="ORF">BECKFM1743C_GA0114222_109202</name>
</gene>
<sequence>MYLEANRKLLFQIQIIRRPDTAQCLRERQ</sequence>
<evidence type="ECO:0000313" key="2">
    <source>
        <dbReference type="EMBL" id="VFJ76273.1"/>
    </source>
</evidence>
<name>A0A450U1N4_9GAMM</name>